<sequence length="374" mass="39202">MVPASGMFGGLEELSFVPKMIVSASEVTCPAPSDNSTSGFGLDSKSAPADVVSVTIPVAVYSDAGSIGAVCAFCRNAHYVRGLYEGGMPSSEDYEASILSLDVVARPRPDGESETSMHLDGAPAGLVDFTSLHMLVCWNGVCFAGMDYLLCLNLWHAVTSAFEQEASDANHKVPSDAKPQNPAPGVGGVESGTSPLVSPSAIRSTPCVKIRPKVEQPSCLSVVFDAISLESKVENHKDSAFDEQMVPASGMSSGLEELSFVLEMIVSAPEVTCLAPSDNSTSRFGLHSKPPPADAVSATVSVAVCLGLPEMLWADAPVRGQMGESETSMHLDGAPAGLVDFTGLHMLVCRNGVCFAGMDYLLVRWMLSGSIYLV</sequence>
<accession>A0AAD3XIR9</accession>
<comment type="caution">
    <text evidence="2">The sequence shown here is derived from an EMBL/GenBank/DDBJ whole genome shotgun (WGS) entry which is preliminary data.</text>
</comment>
<evidence type="ECO:0000313" key="2">
    <source>
        <dbReference type="EMBL" id="GMH06059.1"/>
    </source>
</evidence>
<name>A0AAD3XIR9_NEPGR</name>
<evidence type="ECO:0000313" key="3">
    <source>
        <dbReference type="Proteomes" id="UP001279734"/>
    </source>
</evidence>
<organism evidence="2 3">
    <name type="scientific">Nepenthes gracilis</name>
    <name type="common">Slender pitcher plant</name>
    <dbReference type="NCBI Taxonomy" id="150966"/>
    <lineage>
        <taxon>Eukaryota</taxon>
        <taxon>Viridiplantae</taxon>
        <taxon>Streptophyta</taxon>
        <taxon>Embryophyta</taxon>
        <taxon>Tracheophyta</taxon>
        <taxon>Spermatophyta</taxon>
        <taxon>Magnoliopsida</taxon>
        <taxon>eudicotyledons</taxon>
        <taxon>Gunneridae</taxon>
        <taxon>Pentapetalae</taxon>
        <taxon>Caryophyllales</taxon>
        <taxon>Nepenthaceae</taxon>
        <taxon>Nepenthes</taxon>
    </lineage>
</organism>
<protein>
    <submittedName>
        <fullName evidence="2">Uncharacterized protein</fullName>
    </submittedName>
</protein>
<dbReference type="AlphaFoldDB" id="A0AAD3XIR9"/>
<proteinExistence type="predicted"/>
<keyword evidence="3" id="KW-1185">Reference proteome</keyword>
<reference evidence="2" key="1">
    <citation type="submission" date="2023-05" db="EMBL/GenBank/DDBJ databases">
        <title>Nepenthes gracilis genome sequencing.</title>
        <authorList>
            <person name="Fukushima K."/>
        </authorList>
    </citation>
    <scope>NUCLEOTIDE SEQUENCE</scope>
    <source>
        <strain evidence="2">SING2019-196</strain>
    </source>
</reference>
<evidence type="ECO:0000256" key="1">
    <source>
        <dbReference type="SAM" id="MobiDB-lite"/>
    </source>
</evidence>
<dbReference type="EMBL" id="BSYO01000006">
    <property type="protein sequence ID" value="GMH06059.1"/>
    <property type="molecule type" value="Genomic_DNA"/>
</dbReference>
<feature type="region of interest" description="Disordered" evidence="1">
    <location>
        <begin position="169"/>
        <end position="198"/>
    </location>
</feature>
<gene>
    <name evidence="2" type="ORF">Nepgr_007899</name>
</gene>
<dbReference type="Proteomes" id="UP001279734">
    <property type="component" value="Unassembled WGS sequence"/>
</dbReference>